<sequence>MNDSNQLAADPRCVIYDFLKNLPDTIRTEELMFVLLYGTGRAPFDESDNFLPLVEQYLMRPGYPGVGAVICSMAIIDRRLNQSEEKLVKAEVDLKHLIRSNPDFPQVGLLSLPLRKKHYSLALERWNDLKKGPLAEHNLMRYEGNPSG</sequence>
<protein>
    <submittedName>
        <fullName evidence="2">Uncharacterized protein</fullName>
    </submittedName>
</protein>
<organism evidence="2 3">
    <name type="scientific">Serratia marcescens</name>
    <dbReference type="NCBI Taxonomy" id="615"/>
    <lineage>
        <taxon>Bacteria</taxon>
        <taxon>Pseudomonadati</taxon>
        <taxon>Pseudomonadota</taxon>
        <taxon>Gammaproteobacteria</taxon>
        <taxon>Enterobacterales</taxon>
        <taxon>Yersiniaceae</taxon>
        <taxon>Serratia</taxon>
    </lineage>
</organism>
<evidence type="ECO:0000313" key="3">
    <source>
        <dbReference type="Proteomes" id="UP000050489"/>
    </source>
</evidence>
<gene>
    <name evidence="2" type="ORF">AN695_0220300</name>
</gene>
<evidence type="ECO:0000313" key="2">
    <source>
        <dbReference type="EMBL" id="OCO83035.1"/>
    </source>
</evidence>
<dbReference type="EMBL" id="LJEX02000108">
    <property type="protein sequence ID" value="OCO83035.1"/>
    <property type="molecule type" value="Genomic_DNA"/>
</dbReference>
<dbReference type="RefSeq" id="WP_057523786.1">
    <property type="nucleotide sequence ID" value="NZ_LJEX02000108.1"/>
</dbReference>
<accession>A0A6H2ZZD7</accession>
<keyword evidence="1" id="KW-0175">Coiled coil</keyword>
<comment type="caution">
    <text evidence="2">The sequence shown here is derived from an EMBL/GenBank/DDBJ whole genome shotgun (WGS) entry which is preliminary data.</text>
</comment>
<reference evidence="3" key="1">
    <citation type="submission" date="2016-04" db="EMBL/GenBank/DDBJ databases">
        <authorList>
            <person name="Osei Sekyere J."/>
            <person name="Sivertsen A."/>
            <person name="Pedersen A.T."/>
            <person name="Sundsfjord A."/>
        </authorList>
    </citation>
    <scope>NUCLEOTIDE SEQUENCE [LARGE SCALE GENOMIC DNA]</scope>
    <source>
        <strain evidence="3">945174350</strain>
    </source>
</reference>
<evidence type="ECO:0000256" key="1">
    <source>
        <dbReference type="SAM" id="Coils"/>
    </source>
</evidence>
<feature type="coiled-coil region" evidence="1">
    <location>
        <begin position="73"/>
        <end position="100"/>
    </location>
</feature>
<dbReference type="Proteomes" id="UP000050489">
    <property type="component" value="Unassembled WGS sequence"/>
</dbReference>
<dbReference type="AlphaFoldDB" id="A0A6H2ZZD7"/>
<proteinExistence type="predicted"/>
<name>A0A6H2ZZD7_SERMA</name>